<evidence type="ECO:0000313" key="3">
    <source>
        <dbReference type="Proteomes" id="UP000289734"/>
    </source>
</evidence>
<dbReference type="Gene3D" id="2.60.40.1220">
    <property type="match status" value="2"/>
</dbReference>
<dbReference type="InterPro" id="IPR014755">
    <property type="entry name" value="Cu-Rt/internalin_Ig-like"/>
</dbReference>
<sequence>ECAIATTITVEVKPTQAATFDTITTTYCQGATADALPLSNNSIPGTWSPDVIDTATLGESTYIFTPDSSVDCAVTTEVVITISTPATPVFETLALTYCLDVTPNTLPLTSDNGVSGTWFPSSIDTSTPGENVEYVFTPGAGECAEIVSVFITVNDRVVPTFTQVGPLCVGETASLPDTSNNGIAGSWTPAFSTATAGQTTYTFTPNEGICATTQDMTVEVIARPAVDPGVDQTVCATDGAFILPTLTNGVYYSQPNGGGNILTQVEVSNTPQTVYIFAQGTLAGCSSESSFTVTFIEVDADELNNVEECTRYFLPELSAGNAYYTGPGATGVQLFAGQAVEEDQTIYIYAGSPQGCFDQTSFEVVIKNCTIQKGISPNGDGLNDFFDLTDYDVRTLSIYNRYGRKVYDRGNYSNEWFGQSNSGDELPDGTYYFVIEFNNIEAKTGWIYINRER</sequence>
<evidence type="ECO:0000313" key="2">
    <source>
        <dbReference type="EMBL" id="RXR27518.1"/>
    </source>
</evidence>
<dbReference type="InterPro" id="IPR026341">
    <property type="entry name" value="T9SS_type_B"/>
</dbReference>
<dbReference type="NCBIfam" id="TIGR04131">
    <property type="entry name" value="Bac_Flav_CTERM"/>
    <property type="match status" value="1"/>
</dbReference>
<keyword evidence="3" id="KW-1185">Reference proteome</keyword>
<gene>
    <name evidence="2" type="ORF">EQG68_14820</name>
</gene>
<reference evidence="3" key="1">
    <citation type="submission" date="2019-01" db="EMBL/GenBank/DDBJ databases">
        <title>Cytophagaceae bacterium strain CAR-16.</title>
        <authorList>
            <person name="Chen W.-M."/>
        </authorList>
    </citation>
    <scope>NUCLEOTIDE SEQUENCE [LARGE SCALE GENOMIC DNA]</scope>
    <source>
        <strain evidence="3">ICH-30</strain>
    </source>
</reference>
<dbReference type="RefSeq" id="WP_164975473.1">
    <property type="nucleotide sequence ID" value="NZ_SBKQ01000024.1"/>
</dbReference>
<name>A0A4V1N3A2_9FLAO</name>
<dbReference type="Proteomes" id="UP000289734">
    <property type="component" value="Unassembled WGS sequence"/>
</dbReference>
<evidence type="ECO:0000256" key="1">
    <source>
        <dbReference type="ARBA" id="ARBA00022729"/>
    </source>
</evidence>
<comment type="caution">
    <text evidence="2">The sequence shown here is derived from an EMBL/GenBank/DDBJ whole genome shotgun (WGS) entry which is preliminary data.</text>
</comment>
<accession>A0A4V1N3A2</accession>
<dbReference type="EMBL" id="SBKQ01000024">
    <property type="protein sequence ID" value="RXR27518.1"/>
    <property type="molecule type" value="Genomic_DNA"/>
</dbReference>
<proteinExistence type="predicted"/>
<feature type="non-terminal residue" evidence="2">
    <location>
        <position position="1"/>
    </location>
</feature>
<dbReference type="AlphaFoldDB" id="A0A4V1N3A2"/>
<dbReference type="Pfam" id="PF13585">
    <property type="entry name" value="CHU_C"/>
    <property type="match status" value="1"/>
</dbReference>
<keyword evidence="1" id="KW-0732">Signal</keyword>
<protein>
    <submittedName>
        <fullName evidence="2">Gliding motility-associated C-terminal domain-containing protein</fullName>
    </submittedName>
</protein>
<organism evidence="2 3">
    <name type="scientific">Flavobacterium piscinae</name>
    <dbReference type="NCBI Taxonomy" id="2506424"/>
    <lineage>
        <taxon>Bacteria</taxon>
        <taxon>Pseudomonadati</taxon>
        <taxon>Bacteroidota</taxon>
        <taxon>Flavobacteriia</taxon>
        <taxon>Flavobacteriales</taxon>
        <taxon>Flavobacteriaceae</taxon>
        <taxon>Flavobacterium</taxon>
    </lineage>
</organism>